<evidence type="ECO:0000313" key="4">
    <source>
        <dbReference type="Proteomes" id="UP000188836"/>
    </source>
</evidence>
<feature type="region of interest" description="Disordered" evidence="1">
    <location>
        <begin position="20"/>
        <end position="41"/>
    </location>
</feature>
<dbReference type="SUPFAM" id="SSF56731">
    <property type="entry name" value="DNA primase core"/>
    <property type="match status" value="1"/>
</dbReference>
<dbReference type="CDD" id="cd01029">
    <property type="entry name" value="TOPRIM_primases"/>
    <property type="match status" value="1"/>
</dbReference>
<dbReference type="AlphaFoldDB" id="A0A1W0BCB8"/>
<proteinExistence type="predicted"/>
<gene>
    <name evidence="3" type="ORF">B0T46_19580</name>
</gene>
<feature type="compositionally biased region" description="Polar residues" evidence="1">
    <location>
        <begin position="617"/>
        <end position="626"/>
    </location>
</feature>
<dbReference type="RefSeq" id="WP_077119476.1">
    <property type="nucleotide sequence ID" value="NZ_MUKP01000013.1"/>
</dbReference>
<name>A0A1W0BCB8_9NOCA</name>
<dbReference type="EMBL" id="MUMY01000017">
    <property type="protein sequence ID" value="ONM47170.1"/>
    <property type="molecule type" value="Genomic_DNA"/>
</dbReference>
<feature type="domain" description="DUF3631" evidence="2">
    <location>
        <begin position="403"/>
        <end position="579"/>
    </location>
</feature>
<reference evidence="3 4" key="1">
    <citation type="journal article" date="2016" name="Antonie Van Leeuwenhoek">
        <title>Nocardia donostiensis sp. nov., isolated from human respiratory specimens.</title>
        <authorList>
            <person name="Ercibengoa M."/>
            <person name="Bell M."/>
            <person name="Marimon J.M."/>
            <person name="Humrighouse B."/>
            <person name="Klenk H.P."/>
            <person name="Potter G."/>
            <person name="Perez-Trallero E."/>
        </authorList>
    </citation>
    <scope>NUCLEOTIDE SEQUENCE [LARGE SCALE GENOMIC DNA]</scope>
    <source>
        <strain evidence="3 4">X1655</strain>
    </source>
</reference>
<dbReference type="Pfam" id="PF12307">
    <property type="entry name" value="DUF3631"/>
    <property type="match status" value="1"/>
</dbReference>
<feature type="region of interest" description="Disordered" evidence="1">
    <location>
        <begin position="583"/>
        <end position="648"/>
    </location>
</feature>
<evidence type="ECO:0000313" key="3">
    <source>
        <dbReference type="EMBL" id="ONM47170.1"/>
    </source>
</evidence>
<organism evidence="3 4">
    <name type="scientific">Nocardia donostiensis</name>
    <dbReference type="NCBI Taxonomy" id="1538463"/>
    <lineage>
        <taxon>Bacteria</taxon>
        <taxon>Bacillati</taxon>
        <taxon>Actinomycetota</taxon>
        <taxon>Actinomycetes</taxon>
        <taxon>Mycobacteriales</taxon>
        <taxon>Nocardiaceae</taxon>
        <taxon>Nocardia</taxon>
    </lineage>
</organism>
<keyword evidence="4" id="KW-1185">Reference proteome</keyword>
<dbReference type="Proteomes" id="UP000188836">
    <property type="component" value="Unassembled WGS sequence"/>
</dbReference>
<evidence type="ECO:0000259" key="2">
    <source>
        <dbReference type="Pfam" id="PF12307"/>
    </source>
</evidence>
<sequence length="684" mass="74665">MTTAYERLVEALQRHGCTVVDRGDHGSASTPGHSADDRGTTFRKTPKGVVIYVHNGDREQVLADLGLTMSDLYDRPKVPYDYPDGRKVVRTYRGGRKSFTQSGNKTGRALYGSDQLPENRGALVLVVEGEKDVDTARAVGAFAVSQAQGASTPPDRADWSPLQGRPVLVVADKDEAGRKRAQLVADHLTGIAARVDIAEAKAGNDLSDHIAADYDIGDLVVRGARREPNTPQLDGAQILDDVRAAFRRYVVLPSAHAEVAVSLWVVTTHLTPCFEYAPRLVARSPEKRSGKSRLLEVADALVYEPLRAVNATVAYIFRSLDADPPPTLLFDEADTIFGSKKVAEQNEDLRGLLNAGFQRGLPFGRTVGPNHMPMTFETFAMAALAGIGRMPDTIEDRAVVVVMRRRKPSETVAPYRTRRDRPPLEQLRLRIAEWAAAVSPDLEGHEPDALGVEDRAADVWEPLVSVADMAGGDWPQMARRAAKAMVEEARADDEASSTNVQLLADIKDVFASMHVSFLKSAVLCDQLHQIEESPWKQFELTPSKLGHRLREYGIKTGHNTAKTERGYRIEDFHDAFERYLSASRPSEGVQTRPNHSDQHEQSDTLKTPDTFKASGNPKASNEIPSSDTKRTGPDTFGQHPAGNPAKPGDPCTVCGNSIGYAGLDTGLCRRCQEVTAPALEEGAA</sequence>
<comment type="caution">
    <text evidence="3">The sequence shown here is derived from an EMBL/GenBank/DDBJ whole genome shotgun (WGS) entry which is preliminary data.</text>
</comment>
<dbReference type="Gene3D" id="3.40.1360.10">
    <property type="match status" value="1"/>
</dbReference>
<dbReference type="InterPro" id="IPR034154">
    <property type="entry name" value="TOPRIM_DnaG/twinkle"/>
</dbReference>
<evidence type="ECO:0000256" key="1">
    <source>
        <dbReference type="SAM" id="MobiDB-lite"/>
    </source>
</evidence>
<protein>
    <recommendedName>
        <fullName evidence="2">DUF3631 domain-containing protein</fullName>
    </recommendedName>
</protein>
<feature type="compositionally biased region" description="Basic and acidic residues" evidence="1">
    <location>
        <begin position="594"/>
        <end position="603"/>
    </location>
</feature>
<accession>A0A1W0BCB8</accession>
<dbReference type="InterPro" id="IPR022081">
    <property type="entry name" value="DUF3631"/>
</dbReference>